<feature type="transmembrane region" description="Helical" evidence="2">
    <location>
        <begin position="120"/>
        <end position="138"/>
    </location>
</feature>
<feature type="transmembrane region" description="Helical" evidence="2">
    <location>
        <begin position="208"/>
        <end position="227"/>
    </location>
</feature>
<evidence type="ECO:0000256" key="1">
    <source>
        <dbReference type="SAM" id="MobiDB-lite"/>
    </source>
</evidence>
<evidence type="ECO:0000259" key="3">
    <source>
        <dbReference type="Pfam" id="PF24800"/>
    </source>
</evidence>
<dbReference type="Proteomes" id="UP001446871">
    <property type="component" value="Unassembled WGS sequence"/>
</dbReference>
<feature type="domain" description="DUF7702" evidence="3">
    <location>
        <begin position="201"/>
        <end position="265"/>
    </location>
</feature>
<protein>
    <recommendedName>
        <fullName evidence="3">DUF7702 domain-containing protein</fullName>
    </recommendedName>
</protein>
<feature type="transmembrane region" description="Helical" evidence="2">
    <location>
        <begin position="48"/>
        <end position="71"/>
    </location>
</feature>
<feature type="transmembrane region" description="Helical" evidence="2">
    <location>
        <begin position="12"/>
        <end position="36"/>
    </location>
</feature>
<comment type="caution">
    <text evidence="4">The sequence shown here is derived from an EMBL/GenBank/DDBJ whole genome shotgun (WGS) entry which is preliminary data.</text>
</comment>
<feature type="transmembrane region" description="Helical" evidence="2">
    <location>
        <begin position="247"/>
        <end position="270"/>
    </location>
</feature>
<feature type="domain" description="DUF7702" evidence="3">
    <location>
        <begin position="9"/>
        <end position="178"/>
    </location>
</feature>
<organism evidence="4 5">
    <name type="scientific">Apiospora saccharicola</name>
    <dbReference type="NCBI Taxonomy" id="335842"/>
    <lineage>
        <taxon>Eukaryota</taxon>
        <taxon>Fungi</taxon>
        <taxon>Dikarya</taxon>
        <taxon>Ascomycota</taxon>
        <taxon>Pezizomycotina</taxon>
        <taxon>Sordariomycetes</taxon>
        <taxon>Xylariomycetidae</taxon>
        <taxon>Amphisphaeriales</taxon>
        <taxon>Apiosporaceae</taxon>
        <taxon>Apiospora</taxon>
    </lineage>
</organism>
<evidence type="ECO:0000313" key="5">
    <source>
        <dbReference type="Proteomes" id="UP001446871"/>
    </source>
</evidence>
<feature type="region of interest" description="Disordered" evidence="1">
    <location>
        <begin position="300"/>
        <end position="340"/>
    </location>
</feature>
<keyword evidence="5" id="KW-1185">Reference proteome</keyword>
<keyword evidence="2" id="KW-0472">Membrane</keyword>
<dbReference type="EMBL" id="JAQQWM010000005">
    <property type="protein sequence ID" value="KAK8063886.1"/>
    <property type="molecule type" value="Genomic_DNA"/>
</dbReference>
<accession>A0ABR1UY77</accession>
<dbReference type="InterPro" id="IPR056119">
    <property type="entry name" value="DUF7702"/>
</dbReference>
<dbReference type="Pfam" id="PF24800">
    <property type="entry name" value="DUF7702"/>
    <property type="match status" value="2"/>
</dbReference>
<dbReference type="PANTHER" id="PTHR42109:SF2">
    <property type="entry name" value="INTEGRAL MEMBRANE PROTEIN"/>
    <property type="match status" value="1"/>
</dbReference>
<feature type="transmembrane region" description="Helical" evidence="2">
    <location>
        <begin position="77"/>
        <end position="99"/>
    </location>
</feature>
<keyword evidence="2" id="KW-0812">Transmembrane</keyword>
<evidence type="ECO:0000313" key="4">
    <source>
        <dbReference type="EMBL" id="KAK8063886.1"/>
    </source>
</evidence>
<proteinExistence type="predicted"/>
<keyword evidence="2" id="KW-1133">Transmembrane helix</keyword>
<gene>
    <name evidence="4" type="ORF">PG996_008538</name>
</gene>
<reference evidence="4 5" key="1">
    <citation type="submission" date="2023-01" db="EMBL/GenBank/DDBJ databases">
        <title>Analysis of 21 Apiospora genomes using comparative genomics revels a genus with tremendous synthesis potential of carbohydrate active enzymes and secondary metabolites.</title>
        <authorList>
            <person name="Sorensen T."/>
        </authorList>
    </citation>
    <scope>NUCLEOTIDE SEQUENCE [LARGE SCALE GENOMIC DNA]</scope>
    <source>
        <strain evidence="4 5">CBS 83171</strain>
    </source>
</reference>
<dbReference type="PANTHER" id="PTHR42109">
    <property type="entry name" value="UNPLACED GENOMIC SCAFFOLD UM_SCAF_CONTIG_1.265, WHOLE GENOME SHOTGUN SEQUENCE"/>
    <property type="match status" value="1"/>
</dbReference>
<sequence>MGAGHDVFGYRHGIAVAQLALFATSLAFGFYFFGGLQRLGGTAPRRNGWFCIGVFSIFRLVGAGCMLGTLSNDDDSVWAGVFVCESFGMVLIVFLLLELMERANKVVPTINPRAFKIPQLLTWADLGLAIAGFASAARRENKHPLAPTSLTRASFGLFTALYLWICGMAYFLLTSKRRKEGEKSQQQEQGQDQILLVHGGFPRDERRALWCVAFCLPLLAVRTAYSLVFQITGDMGWNAVKGRPTPYLAMTFLPELAIIYACVFIIMCIAPPPMKEETEKQDGDRGGILSWLRPSRWWRPRQQRAGGHDGGYSSQTDEEGRGPWPGRRDEENISLVPSRR</sequence>
<name>A0ABR1UY77_9PEZI</name>
<evidence type="ECO:0000256" key="2">
    <source>
        <dbReference type="SAM" id="Phobius"/>
    </source>
</evidence>
<feature type="transmembrane region" description="Helical" evidence="2">
    <location>
        <begin position="150"/>
        <end position="173"/>
    </location>
</feature>
<feature type="compositionally biased region" description="Basic and acidic residues" evidence="1">
    <location>
        <begin position="318"/>
        <end position="331"/>
    </location>
</feature>